<protein>
    <submittedName>
        <fullName evidence="2">Hydroxyacylglutathione hydrolase</fullName>
    </submittedName>
</protein>
<feature type="domain" description="FAD-dependent urate hydroxylase HpyO/Asp monooxygenase CreE-like FAD/NAD(P)-binding" evidence="1">
    <location>
        <begin position="37"/>
        <end position="189"/>
    </location>
</feature>
<dbReference type="PANTHER" id="PTHR40254">
    <property type="entry name" value="BLR0577 PROTEIN"/>
    <property type="match status" value="1"/>
</dbReference>
<dbReference type="PANTHER" id="PTHR40254:SF1">
    <property type="entry name" value="BLR0577 PROTEIN"/>
    <property type="match status" value="1"/>
</dbReference>
<sequence>MIAIARGAKSSRGDRSGGSWLLTIGNDQQARDLPVIAIVGGGVSGTGVAFHLLQRRSLQAGQLFIFEPRERLGKGLAYDTQDPAHRINVPAAKMSLLPDDIEHFQRWLQERNVLADDEAAVAANGGLFPRRSAFGNYINSMITPYVEDGRLVHVRQGVERIERAGRRWTLVSAAGQRVDADILVIATSHPSPLPPEVLQDALADHPRFVPDPTRPDALSAIRAGDRVLVVGNGLTSADVIASLELRGHKGPITAISRRGLRSRGHAAVKQELFGDFASEPSKTATALLRRVRATIRQAEGEGRSWHVVIDQVRAQGRHVWHALPVEERRRLVRHLRPFWDVHRFRVAPQVEAVSERVIEAGRLEVLAASVAAVGAVDGVIDCALQLSRSGRRIEKQFDAVVVTTGPGHRGILQSQGWIDALSKAGYLAMDPARLGFACDTRSRALAADGTVVPSLFISGPLARGTFGELMGLPEVVEHAVLVAEQVAEAITNHEAEQGKAYLDSSAA</sequence>
<dbReference type="InterPro" id="IPR036188">
    <property type="entry name" value="FAD/NAD-bd_sf"/>
</dbReference>
<evidence type="ECO:0000313" key="2">
    <source>
        <dbReference type="EMBL" id="NEI71142.1"/>
    </source>
</evidence>
<keyword evidence="2" id="KW-0378">Hydrolase</keyword>
<comment type="caution">
    <text evidence="2">The sequence shown here is derived from an EMBL/GenBank/DDBJ whole genome shotgun (WGS) entry which is preliminary data.</text>
</comment>
<organism evidence="2 3">
    <name type="scientific">Rhizobium lusitanum</name>
    <dbReference type="NCBI Taxonomy" id="293958"/>
    <lineage>
        <taxon>Bacteria</taxon>
        <taxon>Pseudomonadati</taxon>
        <taxon>Pseudomonadota</taxon>
        <taxon>Alphaproteobacteria</taxon>
        <taxon>Hyphomicrobiales</taxon>
        <taxon>Rhizobiaceae</taxon>
        <taxon>Rhizobium/Agrobacterium group</taxon>
        <taxon>Rhizobium</taxon>
    </lineage>
</organism>
<dbReference type="GO" id="GO:0016787">
    <property type="term" value="F:hydrolase activity"/>
    <property type="evidence" value="ECO:0007669"/>
    <property type="project" value="UniProtKB-KW"/>
</dbReference>
<accession>A0A6L9U9Z5</accession>
<dbReference type="Gene3D" id="3.50.50.60">
    <property type="entry name" value="FAD/NAD(P)-binding domain"/>
    <property type="match status" value="1"/>
</dbReference>
<dbReference type="Proteomes" id="UP000483035">
    <property type="component" value="Unassembled WGS sequence"/>
</dbReference>
<dbReference type="Pfam" id="PF13454">
    <property type="entry name" value="NAD_binding_9"/>
    <property type="match status" value="1"/>
</dbReference>
<dbReference type="InterPro" id="IPR052189">
    <property type="entry name" value="L-asp_N-monooxygenase_NS-form"/>
</dbReference>
<evidence type="ECO:0000259" key="1">
    <source>
        <dbReference type="Pfam" id="PF13454"/>
    </source>
</evidence>
<dbReference type="EMBL" id="WUEY01000006">
    <property type="protein sequence ID" value="NEI71142.1"/>
    <property type="molecule type" value="Genomic_DNA"/>
</dbReference>
<proteinExistence type="predicted"/>
<name>A0A6L9U9Z5_9HYPH</name>
<gene>
    <name evidence="2" type="ORF">GR212_16295</name>
</gene>
<dbReference type="InterPro" id="IPR038732">
    <property type="entry name" value="HpyO/CreE_NAD-binding"/>
</dbReference>
<dbReference type="SUPFAM" id="SSF51905">
    <property type="entry name" value="FAD/NAD(P)-binding domain"/>
    <property type="match status" value="1"/>
</dbReference>
<reference evidence="2 3" key="1">
    <citation type="submission" date="2019-12" db="EMBL/GenBank/DDBJ databases">
        <title>Rhizobium genotypes associated with high levels of biological nitrogen fixation by grain legumes in a temperate-maritime cropping system.</title>
        <authorList>
            <person name="Maluk M."/>
            <person name="Francesc Ferrando Molina F."/>
            <person name="Lopez Del Egido L."/>
            <person name="Lafos M."/>
            <person name="Langarica-Fuentes A."/>
            <person name="Gebre Yohannes G."/>
            <person name="Young M.W."/>
            <person name="Martin P."/>
            <person name="Gantlett R."/>
            <person name="Kenicer G."/>
            <person name="Hawes C."/>
            <person name="Begg G.S."/>
            <person name="Quilliam R.S."/>
            <person name="Squire G.R."/>
            <person name="Poole P.S."/>
            <person name="Young P.W."/>
            <person name="Iannetta P.M."/>
            <person name="James E.K."/>
        </authorList>
    </citation>
    <scope>NUCLEOTIDE SEQUENCE [LARGE SCALE GENOMIC DNA]</scope>
    <source>
        <strain evidence="2 3">JHI1118</strain>
    </source>
</reference>
<evidence type="ECO:0000313" key="3">
    <source>
        <dbReference type="Proteomes" id="UP000483035"/>
    </source>
</evidence>
<dbReference type="AlphaFoldDB" id="A0A6L9U9Z5"/>